<dbReference type="EMBL" id="JBBPHU010000011">
    <property type="protein sequence ID" value="KAK7512255.1"/>
    <property type="molecule type" value="Genomic_DNA"/>
</dbReference>
<name>A0ABR1KGB7_9PEZI</name>
<evidence type="ECO:0000313" key="2">
    <source>
        <dbReference type="EMBL" id="KAK7512255.1"/>
    </source>
</evidence>
<evidence type="ECO:0000256" key="1">
    <source>
        <dbReference type="SAM" id="SignalP"/>
    </source>
</evidence>
<keyword evidence="3" id="KW-1185">Reference proteome</keyword>
<feature type="chain" id="PRO_5045161904" evidence="1">
    <location>
        <begin position="33"/>
        <end position="109"/>
    </location>
</feature>
<accession>A0ABR1KGB7</accession>
<organism evidence="2 3">
    <name type="scientific">Phyllosticta citriasiana</name>
    <dbReference type="NCBI Taxonomy" id="595635"/>
    <lineage>
        <taxon>Eukaryota</taxon>
        <taxon>Fungi</taxon>
        <taxon>Dikarya</taxon>
        <taxon>Ascomycota</taxon>
        <taxon>Pezizomycotina</taxon>
        <taxon>Dothideomycetes</taxon>
        <taxon>Dothideomycetes incertae sedis</taxon>
        <taxon>Botryosphaeriales</taxon>
        <taxon>Phyllostictaceae</taxon>
        <taxon>Phyllosticta</taxon>
    </lineage>
</organism>
<keyword evidence="1" id="KW-0732">Signal</keyword>
<gene>
    <name evidence="2" type="ORF">IWZ03DRAFT_54246</name>
</gene>
<feature type="signal peptide" evidence="1">
    <location>
        <begin position="1"/>
        <end position="32"/>
    </location>
</feature>
<comment type="caution">
    <text evidence="2">The sequence shown here is derived from an EMBL/GenBank/DDBJ whole genome shotgun (WGS) entry which is preliminary data.</text>
</comment>
<evidence type="ECO:0000313" key="3">
    <source>
        <dbReference type="Proteomes" id="UP001363622"/>
    </source>
</evidence>
<protein>
    <submittedName>
        <fullName evidence="2">Uncharacterized protein</fullName>
    </submittedName>
</protein>
<dbReference type="Proteomes" id="UP001363622">
    <property type="component" value="Unassembled WGS sequence"/>
</dbReference>
<reference evidence="2 3" key="1">
    <citation type="submission" date="2024-04" db="EMBL/GenBank/DDBJ databases">
        <title>Phyllosticta paracitricarpa is synonymous to the EU quarantine fungus P. citricarpa based on phylogenomic analyses.</title>
        <authorList>
            <consortium name="Lawrence Berkeley National Laboratory"/>
            <person name="Van Ingen-Buijs V.A."/>
            <person name="Van Westerhoven A.C."/>
            <person name="Haridas S."/>
            <person name="Skiadas P."/>
            <person name="Martin F."/>
            <person name="Groenewald J.Z."/>
            <person name="Crous P.W."/>
            <person name="Seidl M.F."/>
        </authorList>
    </citation>
    <scope>NUCLEOTIDE SEQUENCE [LARGE SCALE GENOMIC DNA]</scope>
    <source>
        <strain evidence="2 3">CBS 123371</strain>
    </source>
</reference>
<proteinExistence type="predicted"/>
<sequence length="109" mass="12259">MSSSAFWPRTTQKSPLWGALLTLLLMRLVVVPELTVEFDLELDVSVHALFALGLNPTLPAFEVGTAIQCLDMLRHFFPLLWVLANFLPLMACTGPRREKRSIRNPIPSI</sequence>